<sequence>MVMTEKNVPRFTNNGKEVRRSLRNVSEEAVQQSKKGGKGGDGSVSEPKRSAIRGKGGASVSLSSPDKSRKSKRDRRFVEGISMLASTEASKTRRGTSYGGSPVSSPEKTTRRGTPYGGSPGSTLSPRQSKKQKLTPHKLKHHHGKFHNLHKLKHHRQERGEDGFLRSI</sequence>
<evidence type="ECO:0000313" key="3">
    <source>
        <dbReference type="Proteomes" id="UP000712600"/>
    </source>
</evidence>
<feature type="compositionally biased region" description="Basic residues" evidence="1">
    <location>
        <begin position="128"/>
        <end position="157"/>
    </location>
</feature>
<proteinExistence type="predicted"/>
<name>A0A8S9QQ51_BRACR</name>
<dbReference type="AlphaFoldDB" id="A0A8S9QQ51"/>
<accession>A0A8S9QQ51</accession>
<feature type="region of interest" description="Disordered" evidence="1">
    <location>
        <begin position="1"/>
        <end position="168"/>
    </location>
</feature>
<evidence type="ECO:0000256" key="1">
    <source>
        <dbReference type="SAM" id="MobiDB-lite"/>
    </source>
</evidence>
<feature type="compositionally biased region" description="Basic and acidic residues" evidence="1">
    <location>
        <begin position="158"/>
        <end position="168"/>
    </location>
</feature>
<comment type="caution">
    <text evidence="2">The sequence shown here is derived from an EMBL/GenBank/DDBJ whole genome shotgun (WGS) entry which is preliminary data.</text>
</comment>
<gene>
    <name evidence="2" type="ORF">F2Q69_00011276</name>
</gene>
<evidence type="ECO:0000313" key="2">
    <source>
        <dbReference type="EMBL" id="KAF3554553.1"/>
    </source>
</evidence>
<organism evidence="2 3">
    <name type="scientific">Brassica cretica</name>
    <name type="common">Mustard</name>
    <dbReference type="NCBI Taxonomy" id="69181"/>
    <lineage>
        <taxon>Eukaryota</taxon>
        <taxon>Viridiplantae</taxon>
        <taxon>Streptophyta</taxon>
        <taxon>Embryophyta</taxon>
        <taxon>Tracheophyta</taxon>
        <taxon>Spermatophyta</taxon>
        <taxon>Magnoliopsida</taxon>
        <taxon>eudicotyledons</taxon>
        <taxon>Gunneridae</taxon>
        <taxon>Pentapetalae</taxon>
        <taxon>rosids</taxon>
        <taxon>malvids</taxon>
        <taxon>Brassicales</taxon>
        <taxon>Brassicaceae</taxon>
        <taxon>Brassiceae</taxon>
        <taxon>Brassica</taxon>
    </lineage>
</organism>
<protein>
    <submittedName>
        <fullName evidence="2">Uncharacterized protein</fullName>
    </submittedName>
</protein>
<dbReference type="EMBL" id="QGKX02000996">
    <property type="protein sequence ID" value="KAF3554553.1"/>
    <property type="molecule type" value="Genomic_DNA"/>
</dbReference>
<reference evidence="2" key="1">
    <citation type="submission" date="2019-12" db="EMBL/GenBank/DDBJ databases">
        <title>Genome sequencing and annotation of Brassica cretica.</title>
        <authorList>
            <person name="Studholme D.J."/>
            <person name="Sarris P."/>
        </authorList>
    </citation>
    <scope>NUCLEOTIDE SEQUENCE</scope>
    <source>
        <strain evidence="2">PFS-109/04</strain>
        <tissue evidence="2">Leaf</tissue>
    </source>
</reference>
<dbReference type="Proteomes" id="UP000712600">
    <property type="component" value="Unassembled WGS sequence"/>
</dbReference>